<evidence type="ECO:0000313" key="6">
    <source>
        <dbReference type="Proteomes" id="UP000624703"/>
    </source>
</evidence>
<accession>A0A8J7SP75</accession>
<dbReference type="InterPro" id="IPR037923">
    <property type="entry name" value="HTH-like"/>
</dbReference>
<dbReference type="PANTHER" id="PTHR43280">
    <property type="entry name" value="ARAC-FAMILY TRANSCRIPTIONAL REGULATOR"/>
    <property type="match status" value="1"/>
</dbReference>
<keyword evidence="6" id="KW-1185">Reference proteome</keyword>
<keyword evidence="2" id="KW-0238">DNA-binding</keyword>
<feature type="domain" description="HTH araC/xylS-type" evidence="4">
    <location>
        <begin position="172"/>
        <end position="270"/>
    </location>
</feature>
<gene>
    <name evidence="5" type="ORF">JIN82_13405</name>
</gene>
<sequence length="277" mass="30509">MSDGLLAKKSAAEAKAAPLPVLVNSISGAWRLRISEGSSTTTFSPPGHLLHYVVAGTYQIVIGNKRFEVTAGDVIYYSGVEEVRAVNSNDSVIFYSVSFQAPELIVNRAGSCVFGKMSELEIYFDQIYQELNSPEAASVGLLRSVSALYAVLAELAAHEQDGVVIQSSNTWLQAEQMIREHYDWRVSIPELCDQLGVSASTLHRSCKQALNLSPGKRILQLRLEEARGLLRYTDLSISEIADELSYASLHDFSRDASKYFGHSATEERQLGRQQNTS</sequence>
<dbReference type="EMBL" id="JAENIM010000043">
    <property type="protein sequence ID" value="MBK1792153.1"/>
    <property type="molecule type" value="Genomic_DNA"/>
</dbReference>
<dbReference type="PANTHER" id="PTHR43280:SF2">
    <property type="entry name" value="HTH-TYPE TRANSCRIPTIONAL REGULATOR EXSA"/>
    <property type="match status" value="1"/>
</dbReference>
<organism evidence="5 6">
    <name type="scientific">Persicirhabdus sediminis</name>
    <dbReference type="NCBI Taxonomy" id="454144"/>
    <lineage>
        <taxon>Bacteria</taxon>
        <taxon>Pseudomonadati</taxon>
        <taxon>Verrucomicrobiota</taxon>
        <taxon>Verrucomicrobiia</taxon>
        <taxon>Verrucomicrobiales</taxon>
        <taxon>Verrucomicrobiaceae</taxon>
        <taxon>Persicirhabdus</taxon>
    </lineage>
</organism>
<dbReference type="SMART" id="SM00342">
    <property type="entry name" value="HTH_ARAC"/>
    <property type="match status" value="1"/>
</dbReference>
<evidence type="ECO:0000256" key="3">
    <source>
        <dbReference type="ARBA" id="ARBA00023163"/>
    </source>
</evidence>
<reference evidence="5" key="1">
    <citation type="submission" date="2021-01" db="EMBL/GenBank/DDBJ databases">
        <title>Modified the classification status of verrucomicrobia.</title>
        <authorList>
            <person name="Feng X."/>
        </authorList>
    </citation>
    <scope>NUCLEOTIDE SEQUENCE</scope>
    <source>
        <strain evidence="5">_KCTC 22039</strain>
    </source>
</reference>
<evidence type="ECO:0000256" key="1">
    <source>
        <dbReference type="ARBA" id="ARBA00023015"/>
    </source>
</evidence>
<dbReference type="GO" id="GO:0043565">
    <property type="term" value="F:sequence-specific DNA binding"/>
    <property type="evidence" value="ECO:0007669"/>
    <property type="project" value="InterPro"/>
</dbReference>
<dbReference type="Gene3D" id="2.60.120.10">
    <property type="entry name" value="Jelly Rolls"/>
    <property type="match status" value="1"/>
</dbReference>
<evidence type="ECO:0000256" key="2">
    <source>
        <dbReference type="ARBA" id="ARBA00023125"/>
    </source>
</evidence>
<dbReference type="Pfam" id="PF12833">
    <property type="entry name" value="HTH_18"/>
    <property type="match status" value="1"/>
</dbReference>
<keyword evidence="3" id="KW-0804">Transcription</keyword>
<proteinExistence type="predicted"/>
<name>A0A8J7SP75_9BACT</name>
<evidence type="ECO:0000259" key="4">
    <source>
        <dbReference type="PROSITE" id="PS01124"/>
    </source>
</evidence>
<dbReference type="InterPro" id="IPR018060">
    <property type="entry name" value="HTH_AraC"/>
</dbReference>
<dbReference type="RefSeq" id="WP_200312167.1">
    <property type="nucleotide sequence ID" value="NZ_JAENIM010000043.1"/>
</dbReference>
<dbReference type="PROSITE" id="PS01124">
    <property type="entry name" value="HTH_ARAC_FAMILY_2"/>
    <property type="match status" value="1"/>
</dbReference>
<dbReference type="AlphaFoldDB" id="A0A8J7SP75"/>
<dbReference type="GO" id="GO:0003700">
    <property type="term" value="F:DNA-binding transcription factor activity"/>
    <property type="evidence" value="ECO:0007669"/>
    <property type="project" value="InterPro"/>
</dbReference>
<dbReference type="Gene3D" id="1.10.10.60">
    <property type="entry name" value="Homeodomain-like"/>
    <property type="match status" value="1"/>
</dbReference>
<dbReference type="SUPFAM" id="SSF46689">
    <property type="entry name" value="Homeodomain-like"/>
    <property type="match status" value="2"/>
</dbReference>
<comment type="caution">
    <text evidence="5">The sequence shown here is derived from an EMBL/GenBank/DDBJ whole genome shotgun (WGS) entry which is preliminary data.</text>
</comment>
<dbReference type="SUPFAM" id="SSF51215">
    <property type="entry name" value="Regulatory protein AraC"/>
    <property type="match status" value="1"/>
</dbReference>
<dbReference type="InterPro" id="IPR014710">
    <property type="entry name" value="RmlC-like_jellyroll"/>
</dbReference>
<evidence type="ECO:0000313" key="5">
    <source>
        <dbReference type="EMBL" id="MBK1792153.1"/>
    </source>
</evidence>
<dbReference type="Proteomes" id="UP000624703">
    <property type="component" value="Unassembled WGS sequence"/>
</dbReference>
<dbReference type="InterPro" id="IPR009057">
    <property type="entry name" value="Homeodomain-like_sf"/>
</dbReference>
<keyword evidence="1" id="KW-0805">Transcription regulation</keyword>
<protein>
    <submittedName>
        <fullName evidence="5">Helix-turn-helix domain-containing protein</fullName>
    </submittedName>
</protein>